<reference evidence="2 3" key="1">
    <citation type="submission" date="2016-12" db="EMBL/GenBank/DDBJ databases">
        <title>Genome Mining:The Detection of Biosynthetic Gene Clusters to Aid in the Expression of Curamycin A produced by Streptomyces sp. strain CZA14.</title>
        <authorList>
            <person name="Durrell K.A."/>
            <person name="Kirby B.M."/>
            <person name="Khan W."/>
            <person name="Mthethwa T."/>
            <person name="Le Roes-Hill M."/>
        </authorList>
    </citation>
    <scope>NUCLEOTIDE SEQUENCE [LARGE SCALE GENOMIC DNA]</scope>
    <source>
        <strain evidence="2 3">CZA14</strain>
    </source>
</reference>
<accession>A0ABX3Y994</accession>
<proteinExistence type="predicted"/>
<evidence type="ECO:0000256" key="1">
    <source>
        <dbReference type="SAM" id="Phobius"/>
    </source>
</evidence>
<organism evidence="2 3">
    <name type="scientific">Streptomyces pharetrae CZA14</name>
    <dbReference type="NCBI Taxonomy" id="1144883"/>
    <lineage>
        <taxon>Bacteria</taxon>
        <taxon>Bacillati</taxon>
        <taxon>Actinomycetota</taxon>
        <taxon>Actinomycetes</taxon>
        <taxon>Kitasatosporales</taxon>
        <taxon>Streptomycetaceae</taxon>
        <taxon>Streptomyces</taxon>
    </lineage>
</organism>
<name>A0ABX3Y994_9ACTN</name>
<comment type="caution">
    <text evidence="2">The sequence shown here is derived from an EMBL/GenBank/DDBJ whole genome shotgun (WGS) entry which is preliminary data.</text>
</comment>
<protein>
    <recommendedName>
        <fullName evidence="4">Cytoplasmic membrane protein</fullName>
    </recommendedName>
</protein>
<evidence type="ECO:0008006" key="4">
    <source>
        <dbReference type="Google" id="ProtNLM"/>
    </source>
</evidence>
<sequence length="176" mass="19696">MSDTSGRAALLRRIRAWLVLFVVCLVLSGVTAFPLVHELRWAEAALRAMSVPEYLPGLMGWIEYVRDGLDTVDARYPFMLYGTDWLAFAHLVIAVAFLGPYRDPVRNIWVVEFGMIACVGIIPLALICGPLRGIPFWWSLIDMSFGIFGVIPLHIVRRDIKRLAALSPNPWAVSAT</sequence>
<keyword evidence="1" id="KW-0812">Transmembrane</keyword>
<evidence type="ECO:0000313" key="2">
    <source>
        <dbReference type="EMBL" id="OSZ56379.1"/>
    </source>
</evidence>
<dbReference type="RefSeq" id="WP_086172914.1">
    <property type="nucleotide sequence ID" value="NZ_MRYD01000304.1"/>
</dbReference>
<keyword evidence="3" id="KW-1185">Reference proteome</keyword>
<feature type="transmembrane region" description="Helical" evidence="1">
    <location>
        <begin position="110"/>
        <end position="130"/>
    </location>
</feature>
<dbReference type="EMBL" id="MRYD01000304">
    <property type="protein sequence ID" value="OSZ56379.1"/>
    <property type="molecule type" value="Genomic_DNA"/>
</dbReference>
<evidence type="ECO:0000313" key="3">
    <source>
        <dbReference type="Proteomes" id="UP000194266"/>
    </source>
</evidence>
<feature type="transmembrane region" description="Helical" evidence="1">
    <location>
        <begin position="136"/>
        <end position="156"/>
    </location>
</feature>
<keyword evidence="1" id="KW-0472">Membrane</keyword>
<feature type="transmembrane region" description="Helical" evidence="1">
    <location>
        <begin position="78"/>
        <end position="98"/>
    </location>
</feature>
<dbReference type="Proteomes" id="UP000194266">
    <property type="component" value="Unassembled WGS sequence"/>
</dbReference>
<gene>
    <name evidence="2" type="ORF">OQI_33275</name>
</gene>
<keyword evidence="1" id="KW-1133">Transmembrane helix</keyword>